<keyword evidence="3" id="KW-1185">Reference proteome</keyword>
<reference evidence="2 3" key="1">
    <citation type="submission" date="2019-03" db="EMBL/GenBank/DDBJ databases">
        <title>Genomic Encyclopedia of Type Strains, Phase IV (KMG-IV): sequencing the most valuable type-strain genomes for metagenomic binning, comparative biology and taxonomic classification.</title>
        <authorList>
            <person name="Goeker M."/>
        </authorList>
    </citation>
    <scope>NUCLEOTIDE SEQUENCE [LARGE SCALE GENOMIC DNA]</scope>
    <source>
        <strain evidence="2 3">DSM 24179</strain>
    </source>
</reference>
<comment type="caution">
    <text evidence="2">The sequence shown here is derived from an EMBL/GenBank/DDBJ whole genome shotgun (WGS) entry which is preliminary data.</text>
</comment>
<feature type="coiled-coil region" evidence="1">
    <location>
        <begin position="156"/>
        <end position="183"/>
    </location>
</feature>
<gene>
    <name evidence="2" type="ORF">EV194_102164</name>
</gene>
<keyword evidence="1" id="KW-0175">Coiled coil</keyword>
<dbReference type="AlphaFoldDB" id="A0A4R2GM12"/>
<evidence type="ECO:0000256" key="1">
    <source>
        <dbReference type="SAM" id="Coils"/>
    </source>
</evidence>
<evidence type="ECO:0000313" key="3">
    <source>
        <dbReference type="Proteomes" id="UP000295221"/>
    </source>
</evidence>
<dbReference type="RefSeq" id="WP_132432497.1">
    <property type="nucleotide sequence ID" value="NZ_SLWK01000002.1"/>
</dbReference>
<accession>A0A4R2GM12</accession>
<dbReference type="Proteomes" id="UP000295221">
    <property type="component" value="Unassembled WGS sequence"/>
</dbReference>
<proteinExistence type="predicted"/>
<dbReference type="OrthoDB" id="1122662at2"/>
<dbReference type="EMBL" id="SLWK01000002">
    <property type="protein sequence ID" value="TCO09738.1"/>
    <property type="molecule type" value="Genomic_DNA"/>
</dbReference>
<protein>
    <submittedName>
        <fullName evidence="2">Uncharacterized protein</fullName>
    </submittedName>
</protein>
<name>A0A4R2GM12_9BACT</name>
<organism evidence="2 3">
    <name type="scientific">Natronoflexus pectinivorans</name>
    <dbReference type="NCBI Taxonomy" id="682526"/>
    <lineage>
        <taxon>Bacteria</taxon>
        <taxon>Pseudomonadati</taxon>
        <taxon>Bacteroidota</taxon>
        <taxon>Bacteroidia</taxon>
        <taxon>Marinilabiliales</taxon>
        <taxon>Marinilabiliaceae</taxon>
        <taxon>Natronoflexus</taxon>
    </lineage>
</organism>
<sequence length="190" mass="22447">MKNVTFKFRKEFLLVLVVLFVLPVALIAGTSSSENNPTDRRIQNVKQQHERYQSRLEMADSLITTGDTIRERTSIEIRIATDRMHERARAYTQERRELEKLMRNATREELTELRLQLRNFDQAYRQELNAYDEFMREVIRESEIGTRDFERGRELKREAERGLREATRLLAELQQEIGGGESREVDVATN</sequence>
<evidence type="ECO:0000313" key="2">
    <source>
        <dbReference type="EMBL" id="TCO09738.1"/>
    </source>
</evidence>
<feature type="coiled-coil region" evidence="1">
    <location>
        <begin position="42"/>
        <end position="123"/>
    </location>
</feature>